<dbReference type="OrthoDB" id="674757at2"/>
<proteinExistence type="predicted"/>
<evidence type="ECO:0000256" key="1">
    <source>
        <dbReference type="SAM" id="SignalP"/>
    </source>
</evidence>
<organism evidence="2 3">
    <name type="scientific">Deminuibacter soli</name>
    <dbReference type="NCBI Taxonomy" id="2291815"/>
    <lineage>
        <taxon>Bacteria</taxon>
        <taxon>Pseudomonadati</taxon>
        <taxon>Bacteroidota</taxon>
        <taxon>Chitinophagia</taxon>
        <taxon>Chitinophagales</taxon>
        <taxon>Chitinophagaceae</taxon>
        <taxon>Deminuibacter</taxon>
    </lineage>
</organism>
<feature type="chain" id="PRO_5017707864" description="Cytochrome P460 domain-containing protein" evidence="1">
    <location>
        <begin position="22"/>
        <end position="157"/>
    </location>
</feature>
<accession>A0A3E1NHQ1</accession>
<dbReference type="RefSeq" id="WP_116848227.1">
    <property type="nucleotide sequence ID" value="NZ_QTJU01000005.1"/>
</dbReference>
<feature type="signal peptide" evidence="1">
    <location>
        <begin position="1"/>
        <end position="21"/>
    </location>
</feature>
<dbReference type="PROSITE" id="PS51257">
    <property type="entry name" value="PROKAR_LIPOPROTEIN"/>
    <property type="match status" value="1"/>
</dbReference>
<keyword evidence="3" id="KW-1185">Reference proteome</keyword>
<keyword evidence="1" id="KW-0732">Signal</keyword>
<name>A0A3E1NHQ1_9BACT</name>
<dbReference type="AlphaFoldDB" id="A0A3E1NHQ1"/>
<sequence length="157" mass="17042">MKAKILTAAVLLLLASCRGHNNTVDGFNEKASLAPELNINAMHLKVLTTSVDKIKGTMSTLYGNDTAVNNARRGRPHIAGETLALVTWQQTDDPNWFGGRIPDSVRQVEIIHVAAGNAGIAYNYASYAGKSLTPEKDTASRQVRIERILSMRPAVMP</sequence>
<reference evidence="2 3" key="1">
    <citation type="submission" date="2018-08" db="EMBL/GenBank/DDBJ databases">
        <title>Chitinophagaceae sp. K23C18032701, a novel bacterium isolated from forest soil.</title>
        <authorList>
            <person name="Wang C."/>
        </authorList>
    </citation>
    <scope>NUCLEOTIDE SEQUENCE [LARGE SCALE GENOMIC DNA]</scope>
    <source>
        <strain evidence="2 3">K23C18032701</strain>
    </source>
</reference>
<evidence type="ECO:0008006" key="4">
    <source>
        <dbReference type="Google" id="ProtNLM"/>
    </source>
</evidence>
<evidence type="ECO:0000313" key="2">
    <source>
        <dbReference type="EMBL" id="RFM27469.1"/>
    </source>
</evidence>
<gene>
    <name evidence="2" type="ORF">DXN05_15755</name>
</gene>
<dbReference type="EMBL" id="QTJU01000005">
    <property type="protein sequence ID" value="RFM27469.1"/>
    <property type="molecule type" value="Genomic_DNA"/>
</dbReference>
<evidence type="ECO:0000313" key="3">
    <source>
        <dbReference type="Proteomes" id="UP000261284"/>
    </source>
</evidence>
<dbReference type="Proteomes" id="UP000261284">
    <property type="component" value="Unassembled WGS sequence"/>
</dbReference>
<comment type="caution">
    <text evidence="2">The sequence shown here is derived from an EMBL/GenBank/DDBJ whole genome shotgun (WGS) entry which is preliminary data.</text>
</comment>
<protein>
    <recommendedName>
        <fullName evidence="4">Cytochrome P460 domain-containing protein</fullName>
    </recommendedName>
</protein>